<keyword evidence="2" id="KW-1185">Reference proteome</keyword>
<reference evidence="1" key="2">
    <citation type="submission" date="2021-03" db="UniProtKB">
        <authorList>
            <consortium name="EnsemblPlants"/>
        </authorList>
    </citation>
    <scope>IDENTIFICATION</scope>
</reference>
<proteinExistence type="predicted"/>
<evidence type="ECO:0000313" key="2">
    <source>
        <dbReference type="Proteomes" id="UP000596661"/>
    </source>
</evidence>
<dbReference type="Gramene" id="evm.model.06.1122">
    <property type="protein sequence ID" value="cds.evm.model.06.1122"/>
    <property type="gene ID" value="evm.TU.06.1122"/>
</dbReference>
<sequence length="128" mass="14710">MLRIPSSKSLGPDGYNSEFFKVVHGHLLTRDNATKFHIELETKVCPVCNIEEESHSHCFSDEDIQELLCSEFLTRVVIRRGLWTSMAGCVGCLVNILEIKDIVHYRLYSMKDRKVVLAEKGLFLRLLQ</sequence>
<name>A0A803PT65_CANSA</name>
<dbReference type="Proteomes" id="UP000596661">
    <property type="component" value="Chromosome 6"/>
</dbReference>
<reference evidence="1" key="1">
    <citation type="submission" date="2018-11" db="EMBL/GenBank/DDBJ databases">
        <authorList>
            <person name="Grassa J C."/>
        </authorList>
    </citation>
    <scope>NUCLEOTIDE SEQUENCE [LARGE SCALE GENOMIC DNA]</scope>
</reference>
<organism evidence="1 2">
    <name type="scientific">Cannabis sativa</name>
    <name type="common">Hemp</name>
    <name type="synonym">Marijuana</name>
    <dbReference type="NCBI Taxonomy" id="3483"/>
    <lineage>
        <taxon>Eukaryota</taxon>
        <taxon>Viridiplantae</taxon>
        <taxon>Streptophyta</taxon>
        <taxon>Embryophyta</taxon>
        <taxon>Tracheophyta</taxon>
        <taxon>Spermatophyta</taxon>
        <taxon>Magnoliopsida</taxon>
        <taxon>eudicotyledons</taxon>
        <taxon>Gunneridae</taxon>
        <taxon>Pentapetalae</taxon>
        <taxon>rosids</taxon>
        <taxon>fabids</taxon>
        <taxon>Rosales</taxon>
        <taxon>Cannabaceae</taxon>
        <taxon>Cannabis</taxon>
    </lineage>
</organism>
<dbReference type="EMBL" id="UZAU01000590">
    <property type="status" value="NOT_ANNOTATED_CDS"/>
    <property type="molecule type" value="Genomic_DNA"/>
</dbReference>
<dbReference type="EnsemblPlants" id="evm.model.06.1122">
    <property type="protein sequence ID" value="cds.evm.model.06.1122"/>
    <property type="gene ID" value="evm.TU.06.1122"/>
</dbReference>
<evidence type="ECO:0000313" key="1">
    <source>
        <dbReference type="EnsemblPlants" id="cds.evm.model.06.1122"/>
    </source>
</evidence>
<protein>
    <submittedName>
        <fullName evidence="1">Uncharacterized protein</fullName>
    </submittedName>
</protein>
<dbReference type="AlphaFoldDB" id="A0A803PT65"/>
<accession>A0A803PT65</accession>